<accession>A0A5N1IR31</accession>
<gene>
    <name evidence="1" type="ORF">F0P94_15945</name>
</gene>
<dbReference type="EMBL" id="VTWT01000009">
    <property type="protein sequence ID" value="KAA9327406.1"/>
    <property type="molecule type" value="Genomic_DNA"/>
</dbReference>
<dbReference type="Proteomes" id="UP000326570">
    <property type="component" value="Unassembled WGS sequence"/>
</dbReference>
<name>A0A5N1IR31_9BACT</name>
<organism evidence="1 2">
    <name type="scientific">Adhaeribacter soli</name>
    <dbReference type="NCBI Taxonomy" id="2607655"/>
    <lineage>
        <taxon>Bacteria</taxon>
        <taxon>Pseudomonadati</taxon>
        <taxon>Bacteroidota</taxon>
        <taxon>Cytophagia</taxon>
        <taxon>Cytophagales</taxon>
        <taxon>Hymenobacteraceae</taxon>
        <taxon>Adhaeribacter</taxon>
    </lineage>
</organism>
<dbReference type="RefSeq" id="WP_150904910.1">
    <property type="nucleotide sequence ID" value="NZ_VTWT01000009.1"/>
</dbReference>
<proteinExistence type="predicted"/>
<dbReference type="AlphaFoldDB" id="A0A5N1IR31"/>
<keyword evidence="2" id="KW-1185">Reference proteome</keyword>
<sequence>MDRPSAFDDNEELRELYVNLQEIYKRLSNKFITELDRLPPLPDLFVDRWQRAALLGFGKGTNIYDSSLVLGQVKIGSECWIGPNTILDGSGHLVIGDCCTISAGVHIYTHDNVKQTLSGKAMPIEREPVTIGSNVYVGPQAIITKGTTIGNNVVIGAFSLINKDVPDNSIVMGQPGKVTGSVLIDDEGKINFKYSAK</sequence>
<dbReference type="Gene3D" id="2.160.10.10">
    <property type="entry name" value="Hexapeptide repeat proteins"/>
    <property type="match status" value="1"/>
</dbReference>
<comment type="caution">
    <text evidence="1">The sequence shown here is derived from an EMBL/GenBank/DDBJ whole genome shotgun (WGS) entry which is preliminary data.</text>
</comment>
<dbReference type="InterPro" id="IPR051159">
    <property type="entry name" value="Hexapeptide_acetyltransf"/>
</dbReference>
<dbReference type="InterPro" id="IPR001451">
    <property type="entry name" value="Hexapep"/>
</dbReference>
<dbReference type="InterPro" id="IPR011004">
    <property type="entry name" value="Trimer_LpxA-like_sf"/>
</dbReference>
<dbReference type="GO" id="GO:0016746">
    <property type="term" value="F:acyltransferase activity"/>
    <property type="evidence" value="ECO:0007669"/>
    <property type="project" value="UniProtKB-KW"/>
</dbReference>
<reference evidence="1 2" key="1">
    <citation type="submission" date="2019-09" db="EMBL/GenBank/DDBJ databases">
        <title>Genome sequence of Adhaeribacter sp. M2.</title>
        <authorList>
            <person name="Srinivasan S."/>
        </authorList>
    </citation>
    <scope>NUCLEOTIDE SEQUENCE [LARGE SCALE GENOMIC DNA]</scope>
    <source>
        <strain evidence="1 2">M2</strain>
    </source>
</reference>
<keyword evidence="1" id="KW-0012">Acyltransferase</keyword>
<dbReference type="Pfam" id="PF14602">
    <property type="entry name" value="Hexapep_2"/>
    <property type="match status" value="1"/>
</dbReference>
<dbReference type="PANTHER" id="PTHR23416">
    <property type="entry name" value="SIALIC ACID SYNTHASE-RELATED"/>
    <property type="match status" value="1"/>
</dbReference>
<keyword evidence="1" id="KW-0808">Transferase</keyword>
<dbReference type="SUPFAM" id="SSF51161">
    <property type="entry name" value="Trimeric LpxA-like enzymes"/>
    <property type="match status" value="1"/>
</dbReference>
<evidence type="ECO:0000313" key="1">
    <source>
        <dbReference type="EMBL" id="KAA9327406.1"/>
    </source>
</evidence>
<dbReference type="CDD" id="cd04647">
    <property type="entry name" value="LbH_MAT_like"/>
    <property type="match status" value="1"/>
</dbReference>
<evidence type="ECO:0000313" key="2">
    <source>
        <dbReference type="Proteomes" id="UP000326570"/>
    </source>
</evidence>
<dbReference type="Pfam" id="PF00132">
    <property type="entry name" value="Hexapep"/>
    <property type="match status" value="1"/>
</dbReference>
<protein>
    <submittedName>
        <fullName evidence="1">Acyltransferase</fullName>
    </submittedName>
</protein>